<proteinExistence type="predicted"/>
<evidence type="ECO:0000313" key="1">
    <source>
        <dbReference type="EMBL" id="KKA63553.1"/>
    </source>
</evidence>
<dbReference type="EMBL" id="JPKR02000004">
    <property type="protein sequence ID" value="KKA63553.1"/>
    <property type="molecule type" value="Genomic_DNA"/>
</dbReference>
<evidence type="ECO:0000313" key="2">
    <source>
        <dbReference type="Proteomes" id="UP000029577"/>
    </source>
</evidence>
<dbReference type="AlphaFoldDB" id="A0A0F5BUX6"/>
<keyword evidence="2" id="KW-1185">Reference proteome</keyword>
<gene>
    <name evidence="1" type="ORF">HA49_22755</name>
</gene>
<dbReference type="STRING" id="642227.HA49_22755"/>
<comment type="caution">
    <text evidence="1">The sequence shown here is derived from an EMBL/GenBank/DDBJ whole genome shotgun (WGS) entry which is preliminary data.</text>
</comment>
<protein>
    <submittedName>
        <fullName evidence="1">Uncharacterized protein</fullName>
    </submittedName>
</protein>
<name>A0A0F5BUX6_9GAMM</name>
<sequence>MDYGEVIVSKETGGPAFPREDYQANGHERGFERLGQEGMSLRDYLAAKAMNGLAANSSMIDVMHSSSAEWLARNAYEIADAMLRARNQ</sequence>
<dbReference type="Proteomes" id="UP000029577">
    <property type="component" value="Unassembled WGS sequence"/>
</dbReference>
<accession>A0A0F5BUX6</accession>
<reference evidence="1" key="1">
    <citation type="submission" date="2014-12" db="EMBL/GenBank/DDBJ databases">
        <title>The draft genome of the Tatumella morbirosei type strain, LMG23360T isolated from pineapple rot.</title>
        <authorList>
            <person name="Smits T.H."/>
            <person name="Palmer M."/>
            <person name="Venter S.N."/>
            <person name="Duffy B."/>
            <person name="Steenkamp E.T."/>
            <person name="Chan W.Y."/>
            <person name="Coutinho T.A."/>
            <person name="Coetzee M.P."/>
            <person name="De Maayer P."/>
        </authorList>
    </citation>
    <scope>NUCLEOTIDE SEQUENCE [LARGE SCALE GENOMIC DNA]</scope>
    <source>
        <strain evidence="1">LMG 23360</strain>
    </source>
</reference>
<organism evidence="1 2">
    <name type="scientific">Tatumella morbirosei</name>
    <dbReference type="NCBI Taxonomy" id="642227"/>
    <lineage>
        <taxon>Bacteria</taxon>
        <taxon>Pseudomonadati</taxon>
        <taxon>Pseudomonadota</taxon>
        <taxon>Gammaproteobacteria</taxon>
        <taxon>Enterobacterales</taxon>
        <taxon>Erwiniaceae</taxon>
        <taxon>Tatumella</taxon>
    </lineage>
</organism>